<dbReference type="SUPFAM" id="SSF52540">
    <property type="entry name" value="P-loop containing nucleoside triphosphate hydrolases"/>
    <property type="match status" value="1"/>
</dbReference>
<dbReference type="InterPro" id="IPR054696">
    <property type="entry name" value="GTP-eEF1A_C"/>
</dbReference>
<dbReference type="GO" id="GO:0005524">
    <property type="term" value="F:ATP binding"/>
    <property type="evidence" value="ECO:0007669"/>
    <property type="project" value="UniProtKB-KW"/>
</dbReference>
<dbReference type="Gene3D" id="3.40.50.300">
    <property type="entry name" value="P-loop containing nucleotide triphosphate hydrolases"/>
    <property type="match status" value="1"/>
</dbReference>
<feature type="domain" description="Tr-type G" evidence="7">
    <location>
        <begin position="6"/>
        <end position="222"/>
    </location>
</feature>
<dbReference type="PANTHER" id="PTHR23115">
    <property type="entry name" value="TRANSLATION FACTOR"/>
    <property type="match status" value="1"/>
</dbReference>
<evidence type="ECO:0000313" key="8">
    <source>
        <dbReference type="EMBL" id="CAB4866714.1"/>
    </source>
</evidence>
<dbReference type="GO" id="GO:0004781">
    <property type="term" value="F:sulfate adenylyltransferase (ATP) activity"/>
    <property type="evidence" value="ECO:0007669"/>
    <property type="project" value="UniProtKB-EC"/>
</dbReference>
<evidence type="ECO:0000256" key="4">
    <source>
        <dbReference type="ARBA" id="ARBA00022741"/>
    </source>
</evidence>
<dbReference type="FunFam" id="3.40.50.300:FF:000119">
    <property type="entry name" value="Sulfate adenylyltransferase subunit 1"/>
    <property type="match status" value="1"/>
</dbReference>
<keyword evidence="4" id="KW-0547">Nucleotide-binding</keyword>
<sequence>MTEPTSDLLRFATVGSVDDGKSTLIGRLLVDTRQLFDDQLEAVATASAKRGVGDLDLSFVTDGLRAERDQGITIDVAYRYAATPTRKFVIADCPGHVQYTRNMATGASTADVALVVLDASKGLKEQTRRHLCIAALLGVRHVIVAANKMDVAKWDEAVYLAVVDQVNEVSARLGFTSSVVIPVSALAGDNVVEPGFMANWYQGPTVLQALEAAPAGSWASSSSGARLPIQWVLRQHGGGRTYAGMVNGGEFTVGQEVHLMPQGVKTVLKAINGPRGGLEVALPGLSVDFDLTDETDAGRSDMLATAPLPTATSEFEATICWFSDKSLTNGARLRLKHTTRSTPVRVTGIAGTLDVGTLEVGPANEVVLNDIGLVHLATAEPIVVDDYRDNRVTGSFILIDEVTNATVAAGMIGHANFL</sequence>
<dbReference type="InterPro" id="IPR009001">
    <property type="entry name" value="Transl_elong_EF1A/Init_IF2_C"/>
</dbReference>
<evidence type="ECO:0000256" key="2">
    <source>
        <dbReference type="ARBA" id="ARBA00022679"/>
    </source>
</evidence>
<reference evidence="8" key="1">
    <citation type="submission" date="2020-05" db="EMBL/GenBank/DDBJ databases">
        <authorList>
            <person name="Chiriac C."/>
            <person name="Salcher M."/>
            <person name="Ghai R."/>
            <person name="Kavagutti S V."/>
        </authorList>
    </citation>
    <scope>NUCLEOTIDE SEQUENCE</scope>
</reference>
<dbReference type="GO" id="GO:0005525">
    <property type="term" value="F:GTP binding"/>
    <property type="evidence" value="ECO:0007669"/>
    <property type="project" value="UniProtKB-KW"/>
</dbReference>
<proteinExistence type="predicted"/>
<keyword evidence="3" id="KW-0548">Nucleotidyltransferase</keyword>
<dbReference type="EC" id="2.7.7.4" evidence="1"/>
<dbReference type="Gene3D" id="2.40.30.10">
    <property type="entry name" value="Translation factors"/>
    <property type="match status" value="2"/>
</dbReference>
<gene>
    <name evidence="8" type="ORF">UFOPK3381_00562</name>
</gene>
<dbReference type="InterPro" id="IPR000795">
    <property type="entry name" value="T_Tr_GTP-bd_dom"/>
</dbReference>
<dbReference type="PRINTS" id="PR00315">
    <property type="entry name" value="ELONGATNFCT"/>
</dbReference>
<dbReference type="Pfam" id="PF00009">
    <property type="entry name" value="GTP_EFTU"/>
    <property type="match status" value="1"/>
</dbReference>
<dbReference type="NCBIfam" id="TIGR02034">
    <property type="entry name" value="CysN"/>
    <property type="match status" value="1"/>
</dbReference>
<protein>
    <recommendedName>
        <fullName evidence="1">sulfate adenylyltransferase</fullName>
        <ecNumber evidence="1">2.7.7.4</ecNumber>
    </recommendedName>
</protein>
<name>A0A6J7DCR0_9ZZZZ</name>
<dbReference type="SUPFAM" id="SSF50447">
    <property type="entry name" value="Translation proteins"/>
    <property type="match status" value="1"/>
</dbReference>
<dbReference type="GO" id="GO:0003924">
    <property type="term" value="F:GTPase activity"/>
    <property type="evidence" value="ECO:0007669"/>
    <property type="project" value="InterPro"/>
</dbReference>
<keyword evidence="6" id="KW-0342">GTP-binding</keyword>
<organism evidence="8">
    <name type="scientific">freshwater metagenome</name>
    <dbReference type="NCBI Taxonomy" id="449393"/>
    <lineage>
        <taxon>unclassified sequences</taxon>
        <taxon>metagenomes</taxon>
        <taxon>ecological metagenomes</taxon>
    </lineage>
</organism>
<dbReference type="EMBL" id="CAFBLN010000016">
    <property type="protein sequence ID" value="CAB4866714.1"/>
    <property type="molecule type" value="Genomic_DNA"/>
</dbReference>
<keyword evidence="2" id="KW-0808">Transferase</keyword>
<dbReference type="GO" id="GO:0006790">
    <property type="term" value="P:sulfur compound metabolic process"/>
    <property type="evidence" value="ECO:0007669"/>
    <property type="project" value="InterPro"/>
</dbReference>
<dbReference type="CDD" id="cd04095">
    <property type="entry name" value="CysN_NoDQ_III"/>
    <property type="match status" value="1"/>
</dbReference>
<dbReference type="CDD" id="cd04166">
    <property type="entry name" value="CysN_ATPS"/>
    <property type="match status" value="1"/>
</dbReference>
<dbReference type="InterPro" id="IPR044139">
    <property type="entry name" value="CysN_NoDQ_III"/>
</dbReference>
<dbReference type="InterPro" id="IPR041757">
    <property type="entry name" value="CysN_GTP-bd"/>
</dbReference>
<dbReference type="Pfam" id="PF22594">
    <property type="entry name" value="GTP-eEF1A_C"/>
    <property type="match status" value="1"/>
</dbReference>
<dbReference type="InterPro" id="IPR011779">
    <property type="entry name" value="SO4_adenylTrfase_lsu"/>
</dbReference>
<evidence type="ECO:0000256" key="3">
    <source>
        <dbReference type="ARBA" id="ARBA00022695"/>
    </source>
</evidence>
<dbReference type="InterPro" id="IPR050100">
    <property type="entry name" value="TRAFAC_GTPase_members"/>
</dbReference>
<dbReference type="PROSITE" id="PS51722">
    <property type="entry name" value="G_TR_2"/>
    <property type="match status" value="1"/>
</dbReference>
<dbReference type="InterPro" id="IPR031157">
    <property type="entry name" value="G_TR_CS"/>
</dbReference>
<dbReference type="SUPFAM" id="SSF50465">
    <property type="entry name" value="EF-Tu/eEF-1alpha/eIF2-gamma C-terminal domain"/>
    <property type="match status" value="1"/>
</dbReference>
<keyword evidence="5" id="KW-0067">ATP-binding</keyword>
<evidence type="ECO:0000256" key="5">
    <source>
        <dbReference type="ARBA" id="ARBA00022840"/>
    </source>
</evidence>
<evidence type="ECO:0000256" key="1">
    <source>
        <dbReference type="ARBA" id="ARBA00012391"/>
    </source>
</evidence>
<dbReference type="AlphaFoldDB" id="A0A6J7DCR0"/>
<dbReference type="InterPro" id="IPR027417">
    <property type="entry name" value="P-loop_NTPase"/>
</dbReference>
<evidence type="ECO:0000256" key="6">
    <source>
        <dbReference type="ARBA" id="ARBA00023134"/>
    </source>
</evidence>
<evidence type="ECO:0000259" key="7">
    <source>
        <dbReference type="PROSITE" id="PS51722"/>
    </source>
</evidence>
<dbReference type="PROSITE" id="PS00301">
    <property type="entry name" value="G_TR_1"/>
    <property type="match status" value="1"/>
</dbReference>
<dbReference type="InterPro" id="IPR009000">
    <property type="entry name" value="Transl_B-barrel_sf"/>
</dbReference>
<accession>A0A6J7DCR0</accession>